<reference evidence="4 6" key="2">
    <citation type="submission" date="2015-07" db="EMBL/GenBank/DDBJ databases">
        <title>Whole genome sequence of Ardenticatena maritima DSM 23922.</title>
        <authorList>
            <person name="Hemp J."/>
            <person name="Ward L.M."/>
            <person name="Pace L.A."/>
            <person name="Fischer W.W."/>
        </authorList>
    </citation>
    <scope>NUCLEOTIDE SEQUENCE [LARGE SCALE GENOMIC DNA]</scope>
    <source>
        <strain evidence="4 6">110S</strain>
    </source>
</reference>
<keyword evidence="5" id="KW-1185">Reference proteome</keyword>
<dbReference type="FunFam" id="3.40.50.2000:FF:000009">
    <property type="entry name" value="Sterol 3-beta-glucosyltransferase UGT80A2"/>
    <property type="match status" value="1"/>
</dbReference>
<dbReference type="Gene3D" id="3.40.50.2000">
    <property type="entry name" value="Glycogen Phosphorylase B"/>
    <property type="match status" value="2"/>
</dbReference>
<dbReference type="GO" id="GO:0033072">
    <property type="term" value="P:vancomycin biosynthetic process"/>
    <property type="evidence" value="ECO:0007669"/>
    <property type="project" value="UniProtKB-ARBA"/>
</dbReference>
<proteinExistence type="predicted"/>
<evidence type="ECO:0000259" key="2">
    <source>
        <dbReference type="Pfam" id="PF06722"/>
    </source>
</evidence>
<comment type="caution">
    <text evidence="3">The sequence shown here is derived from an EMBL/GenBank/DDBJ whole genome shotgun (WGS) entry which is preliminary data.</text>
</comment>
<dbReference type="GO" id="GO:0008194">
    <property type="term" value="F:UDP-glycosyltransferase activity"/>
    <property type="evidence" value="ECO:0007669"/>
    <property type="project" value="InterPro"/>
</dbReference>
<dbReference type="AlphaFoldDB" id="A0A0M8K8C4"/>
<reference evidence="3 5" key="1">
    <citation type="journal article" date="2015" name="Genome Announc.">
        <title>Draft Genome Sequence of a Heterotrophic Facultative Anaerobic Thermophilic Bacterium, Ardenticatena maritima Strain 110ST.</title>
        <authorList>
            <person name="Kawaichi S."/>
            <person name="Yoshida T."/>
            <person name="Sako Y."/>
            <person name="Nakamura R."/>
        </authorList>
    </citation>
    <scope>NUCLEOTIDE SEQUENCE [LARGE SCALE GENOMIC DNA]</scope>
    <source>
        <strain evidence="3 5">110S</strain>
    </source>
</reference>
<protein>
    <submittedName>
        <fullName evidence="3">Uncharacterized protein</fullName>
    </submittedName>
</protein>
<dbReference type="GO" id="GO:0005975">
    <property type="term" value="P:carbohydrate metabolic process"/>
    <property type="evidence" value="ECO:0007669"/>
    <property type="project" value="InterPro"/>
</dbReference>
<evidence type="ECO:0000313" key="6">
    <source>
        <dbReference type="Proteomes" id="UP000050502"/>
    </source>
</evidence>
<dbReference type="Proteomes" id="UP000050502">
    <property type="component" value="Unassembled WGS sequence"/>
</dbReference>
<dbReference type="InterPro" id="IPR004276">
    <property type="entry name" value="GlycoTrans_28_N"/>
</dbReference>
<dbReference type="InterPro" id="IPR002213">
    <property type="entry name" value="UDP_glucos_trans"/>
</dbReference>
<accession>A0A0M8K8C4</accession>
<dbReference type="EMBL" id="BBZA01000196">
    <property type="protein sequence ID" value="GAP63845.1"/>
    <property type="molecule type" value="Genomic_DNA"/>
</dbReference>
<evidence type="ECO:0000259" key="1">
    <source>
        <dbReference type="Pfam" id="PF03033"/>
    </source>
</evidence>
<dbReference type="STRING" id="872965.SE16_04305"/>
<feature type="domain" description="Glycosyltransferase family 28 N-terminal" evidence="1">
    <location>
        <begin position="3"/>
        <end position="142"/>
    </location>
</feature>
<dbReference type="Pfam" id="PF03033">
    <property type="entry name" value="Glyco_transf_28"/>
    <property type="match status" value="1"/>
</dbReference>
<feature type="domain" description="Erythromycin biosynthesis protein CIII-like C-terminal" evidence="2">
    <location>
        <begin position="299"/>
        <end position="404"/>
    </location>
</feature>
<dbReference type="InterPro" id="IPR050426">
    <property type="entry name" value="Glycosyltransferase_28"/>
</dbReference>
<dbReference type="EMBL" id="LGKN01000003">
    <property type="protein sequence ID" value="KPL89638.1"/>
    <property type="molecule type" value="Genomic_DNA"/>
</dbReference>
<name>A0A0M8K8C4_9CHLR</name>
<dbReference type="Proteomes" id="UP000037784">
    <property type="component" value="Unassembled WGS sequence"/>
</dbReference>
<dbReference type="OrthoDB" id="9805366at2"/>
<dbReference type="InterPro" id="IPR010610">
    <property type="entry name" value="EryCIII-like_C"/>
</dbReference>
<dbReference type="Pfam" id="PF06722">
    <property type="entry name" value="EryCIII-like_C"/>
    <property type="match status" value="1"/>
</dbReference>
<dbReference type="CDD" id="cd03784">
    <property type="entry name" value="GT1_Gtf-like"/>
    <property type="match status" value="1"/>
</dbReference>
<dbReference type="PANTHER" id="PTHR48050:SF13">
    <property type="entry name" value="STEROL 3-BETA-GLUCOSYLTRANSFERASE UGT80A2"/>
    <property type="match status" value="1"/>
</dbReference>
<sequence>MRILIVTLGSRGDIQPYVALGKGLQAAGYAVKIATHRPFEAFVRRHGLDFAPVASDPREELLSQRGQAWVGSGQNPVRFFYRFYKLSVPYIEQMMRDVWKAAQDADAVIAAILGLAGLNAAEARRLPAIFAPVQPVLRTRFYPSVAAPECRKAAFICRRYNLLTHIAWEYAFWLPFHRLINRARRDIMGLPPYSWKPPFAHIARGPVLNGFSPLVVPPPPDWPPHVCTSGYWFLLEADTYTPPADLDAFLADGPPPVYIGFGSMPDPNPEQTANMVLDAVQRAGVRAVLARGWAGLQPHDVPDTVFLVDEVPHDWLFPRMAALVHHCGAGTTAAGLRAGVPTIGVPHFADQPFWARRIQALGVGPRPIPRQHLTTDRLTAALLHVVHNQTMRDAAAHLGEQIRAEDGVGRAVAYIREQFGAGRAFWQSAPTLATQGADA</sequence>
<reference evidence="5" key="3">
    <citation type="submission" date="2015-08" db="EMBL/GenBank/DDBJ databases">
        <title>Draft Genome Sequence of a Heterotrophic Facultative Anaerobic Bacterium Ardenticatena maritima Strain 110S.</title>
        <authorList>
            <person name="Kawaichi S."/>
            <person name="Yoshida T."/>
            <person name="Sako Y."/>
            <person name="Nakamura R."/>
        </authorList>
    </citation>
    <scope>NUCLEOTIDE SEQUENCE [LARGE SCALE GENOMIC DNA]</scope>
    <source>
        <strain evidence="5">110S</strain>
    </source>
</reference>
<dbReference type="RefSeq" id="WP_054493630.1">
    <property type="nucleotide sequence ID" value="NZ_BBZA01000196.1"/>
</dbReference>
<dbReference type="PANTHER" id="PTHR48050">
    <property type="entry name" value="STEROL 3-BETA-GLUCOSYLTRANSFERASE"/>
    <property type="match status" value="1"/>
</dbReference>
<evidence type="ECO:0000313" key="4">
    <source>
        <dbReference type="EMBL" id="KPL89638.1"/>
    </source>
</evidence>
<evidence type="ECO:0000313" key="3">
    <source>
        <dbReference type="EMBL" id="GAP63845.1"/>
    </source>
</evidence>
<gene>
    <name evidence="3" type="ORF">ARMA_2268</name>
    <name evidence="4" type="ORF">SE16_04305</name>
</gene>
<dbReference type="GO" id="GO:0016758">
    <property type="term" value="F:hexosyltransferase activity"/>
    <property type="evidence" value="ECO:0007669"/>
    <property type="project" value="InterPro"/>
</dbReference>
<dbReference type="InParanoid" id="A0A0M8K8C4"/>
<dbReference type="SUPFAM" id="SSF53756">
    <property type="entry name" value="UDP-Glycosyltransferase/glycogen phosphorylase"/>
    <property type="match status" value="1"/>
</dbReference>
<dbReference type="PATRIC" id="fig|872965.6.peg.834"/>
<evidence type="ECO:0000313" key="5">
    <source>
        <dbReference type="Proteomes" id="UP000037784"/>
    </source>
</evidence>
<organism evidence="3 5">
    <name type="scientific">Ardenticatena maritima</name>
    <dbReference type="NCBI Taxonomy" id="872965"/>
    <lineage>
        <taxon>Bacteria</taxon>
        <taxon>Bacillati</taxon>
        <taxon>Chloroflexota</taxon>
        <taxon>Ardenticatenia</taxon>
        <taxon>Ardenticatenales</taxon>
        <taxon>Ardenticatenaceae</taxon>
        <taxon>Ardenticatena</taxon>
    </lineage>
</organism>